<dbReference type="PANTHER" id="PTHR30160">
    <property type="entry name" value="TETRAACYLDISACCHARIDE 4'-KINASE-RELATED"/>
    <property type="match status" value="1"/>
</dbReference>
<dbReference type="RefSeq" id="WP_254151695.1">
    <property type="nucleotide sequence ID" value="NZ_JAHESD010000003.1"/>
</dbReference>
<keyword evidence="1" id="KW-0328">Glycosyltransferase</keyword>
<dbReference type="Proteomes" id="UP000772618">
    <property type="component" value="Unassembled WGS sequence"/>
</dbReference>
<dbReference type="InterPro" id="IPR051199">
    <property type="entry name" value="LPS_LOS_Heptosyltrfase"/>
</dbReference>
<comment type="caution">
    <text evidence="3">The sequence shown here is derived from an EMBL/GenBank/DDBJ whole genome shotgun (WGS) entry which is preliminary data.</text>
</comment>
<name>A0ABS5VKN6_9BACT</name>
<keyword evidence="4" id="KW-1185">Reference proteome</keyword>
<dbReference type="CDD" id="cd03789">
    <property type="entry name" value="GT9_LPS_heptosyltransferase"/>
    <property type="match status" value="1"/>
</dbReference>
<evidence type="ECO:0000256" key="2">
    <source>
        <dbReference type="ARBA" id="ARBA00022679"/>
    </source>
</evidence>
<gene>
    <name evidence="3" type="ORF">KK060_01840</name>
</gene>
<reference evidence="3 4" key="1">
    <citation type="submission" date="2021-05" db="EMBL/GenBank/DDBJ databases">
        <title>A Polyphasic approach of four new species of the genus Ohtaekwangia: Ohtaekwangia histidinii sp. nov., Ohtaekwangia cretensis sp. nov., Ohtaekwangia indiensis sp. nov., Ohtaekwangia reichenbachii sp. nov. from diverse environment.</title>
        <authorList>
            <person name="Octaviana S."/>
        </authorList>
    </citation>
    <scope>NUCLEOTIDE SEQUENCE [LARGE SCALE GENOMIC DNA]</scope>
    <source>
        <strain evidence="3 4">PWU20</strain>
    </source>
</reference>
<proteinExistence type="predicted"/>
<dbReference type="SUPFAM" id="SSF53756">
    <property type="entry name" value="UDP-Glycosyltransferase/glycogen phosphorylase"/>
    <property type="match status" value="1"/>
</dbReference>
<protein>
    <submittedName>
        <fullName evidence="3">Glycosyltransferase family 9 protein</fullName>
    </submittedName>
</protein>
<accession>A0ABS5VKN6</accession>
<sequence>MSLKKILIVRFSAMGDVALLVPAVKSLTAAHPDVEVTVVTRPKFAPFFYDLERVITFPADIDYTYTGIFGMRDLFRALVKKGDYDLFIDMHSNIRTVILRTLFKMFGTRVIVFDKGRKEKKAWARKDNKITRPLIHTVERYRRAFEKAGFPFTLLNPPYFSLNDSLYAAASDWLTQKKLQKNERWIGIAPFAMHVSKIWPVENYAEVIRNILERTDAKFFMFGGGEKEVRFFESLQKQFPDKIVIAAGVLKLRQEMALMQQLDLMLSVDSSNMHLATLAGIPVLSIWGGTHPDVGFGPFKKGADSVMQISRDELPCRPCSVYGRETCPVGGFPCQTRITAAMVAQRILGRLNN</sequence>
<dbReference type="PANTHER" id="PTHR30160:SF22">
    <property type="entry name" value="LIPOPOLYSACCHARIDE CORE BIOSYNTHESIS PROTEIN"/>
    <property type="match status" value="1"/>
</dbReference>
<evidence type="ECO:0000313" key="3">
    <source>
        <dbReference type="EMBL" id="MBT1702000.1"/>
    </source>
</evidence>
<evidence type="ECO:0000313" key="4">
    <source>
        <dbReference type="Proteomes" id="UP000772618"/>
    </source>
</evidence>
<keyword evidence="2" id="KW-0808">Transferase</keyword>
<dbReference type="Pfam" id="PF01075">
    <property type="entry name" value="Glyco_transf_9"/>
    <property type="match status" value="1"/>
</dbReference>
<dbReference type="EMBL" id="JAHESD010000003">
    <property type="protein sequence ID" value="MBT1702000.1"/>
    <property type="molecule type" value="Genomic_DNA"/>
</dbReference>
<organism evidence="3 4">
    <name type="scientific">Chryseosolibacter indicus</name>
    <dbReference type="NCBI Taxonomy" id="2782351"/>
    <lineage>
        <taxon>Bacteria</taxon>
        <taxon>Pseudomonadati</taxon>
        <taxon>Bacteroidota</taxon>
        <taxon>Cytophagia</taxon>
        <taxon>Cytophagales</taxon>
        <taxon>Chryseotaleaceae</taxon>
        <taxon>Chryseosolibacter</taxon>
    </lineage>
</organism>
<dbReference type="InterPro" id="IPR002201">
    <property type="entry name" value="Glyco_trans_9"/>
</dbReference>
<evidence type="ECO:0000256" key="1">
    <source>
        <dbReference type="ARBA" id="ARBA00022676"/>
    </source>
</evidence>
<dbReference type="Gene3D" id="3.40.50.2000">
    <property type="entry name" value="Glycogen Phosphorylase B"/>
    <property type="match status" value="2"/>
</dbReference>